<reference evidence="2" key="1">
    <citation type="journal article" date="2019" name="Int. J. Syst. Evol. Microbiol.">
        <title>The Global Catalogue of Microorganisms (GCM) 10K type strain sequencing project: providing services to taxonomists for standard genome sequencing and annotation.</title>
        <authorList>
            <consortium name="The Broad Institute Genomics Platform"/>
            <consortium name="The Broad Institute Genome Sequencing Center for Infectious Disease"/>
            <person name="Wu L."/>
            <person name="Ma J."/>
        </authorList>
    </citation>
    <scope>NUCLEOTIDE SEQUENCE [LARGE SCALE GENOMIC DNA]</scope>
    <source>
        <strain evidence="2">CGMCC 1.18578</strain>
    </source>
</reference>
<name>A0ABW0QW03_9BACL</name>
<accession>A0ABW0QW03</accession>
<dbReference type="EMBL" id="JBHSNC010000010">
    <property type="protein sequence ID" value="MFC5528608.1"/>
    <property type="molecule type" value="Genomic_DNA"/>
</dbReference>
<evidence type="ECO:0000313" key="1">
    <source>
        <dbReference type="EMBL" id="MFC5528608.1"/>
    </source>
</evidence>
<keyword evidence="2" id="KW-1185">Reference proteome</keyword>
<dbReference type="Proteomes" id="UP001596108">
    <property type="component" value="Unassembled WGS sequence"/>
</dbReference>
<sequence length="179" mass="20151">MAVQLCPWCQSEIPVEEGQEPDKYCPVCDNEMDGYRTLRLDIGGDSAADEEEEEIEAYEQDEDNEGEEWDDALAFRESGPEGLVLEEAMERLLDEQEFVPECPNCREYMFEAGEQRIAAEHFSPRVPQSLGQTVLEAPFSLTLYVCPSCFATQTLLSESGREQIIRRLSEQAGQAGKQG</sequence>
<dbReference type="RefSeq" id="WP_378110453.1">
    <property type="nucleotide sequence ID" value="NZ_JBHSNC010000010.1"/>
</dbReference>
<comment type="caution">
    <text evidence="1">The sequence shown here is derived from an EMBL/GenBank/DDBJ whole genome shotgun (WGS) entry which is preliminary data.</text>
</comment>
<protein>
    <submittedName>
        <fullName evidence="1">Uncharacterized protein</fullName>
    </submittedName>
</protein>
<proteinExistence type="predicted"/>
<gene>
    <name evidence="1" type="ORF">ACFPQ4_03960</name>
</gene>
<organism evidence="1 2">
    <name type="scientific">Cohnella yongneupensis</name>
    <dbReference type="NCBI Taxonomy" id="425006"/>
    <lineage>
        <taxon>Bacteria</taxon>
        <taxon>Bacillati</taxon>
        <taxon>Bacillota</taxon>
        <taxon>Bacilli</taxon>
        <taxon>Bacillales</taxon>
        <taxon>Paenibacillaceae</taxon>
        <taxon>Cohnella</taxon>
    </lineage>
</organism>
<evidence type="ECO:0000313" key="2">
    <source>
        <dbReference type="Proteomes" id="UP001596108"/>
    </source>
</evidence>